<dbReference type="EMBL" id="CP099418">
    <property type="protein sequence ID" value="USW47405.1"/>
    <property type="molecule type" value="Genomic_DNA"/>
</dbReference>
<comment type="subcellular location">
    <subcellularLocation>
        <location evidence="1 10">Nucleus</location>
    </subcellularLocation>
</comment>
<dbReference type="Proteomes" id="UP001056384">
    <property type="component" value="Chromosome 1"/>
</dbReference>
<evidence type="ECO:0000256" key="8">
    <source>
        <dbReference type="ARBA" id="ARBA00023242"/>
    </source>
</evidence>
<organism evidence="12 13">
    <name type="scientific">Septoria linicola</name>
    <dbReference type="NCBI Taxonomy" id="215465"/>
    <lineage>
        <taxon>Eukaryota</taxon>
        <taxon>Fungi</taxon>
        <taxon>Dikarya</taxon>
        <taxon>Ascomycota</taxon>
        <taxon>Pezizomycotina</taxon>
        <taxon>Dothideomycetes</taxon>
        <taxon>Dothideomycetidae</taxon>
        <taxon>Mycosphaerellales</taxon>
        <taxon>Mycosphaerellaceae</taxon>
        <taxon>Septoria</taxon>
    </lineage>
</organism>
<accession>A0A9Q9AE19</accession>
<keyword evidence="6 10" id="KW-0010">Activator</keyword>
<dbReference type="FunFam" id="1.10.10.1340:FF:000002">
    <property type="entry name" value="Mediator of RNA polymerase II transcription subunit 31"/>
    <property type="match status" value="1"/>
</dbReference>
<dbReference type="InterPro" id="IPR038089">
    <property type="entry name" value="Med31_sf"/>
</dbReference>
<name>A0A9Q9AE19_9PEZI</name>
<feature type="compositionally biased region" description="Low complexity" evidence="11">
    <location>
        <begin position="1"/>
        <end position="18"/>
    </location>
</feature>
<sequence>MTTAQSSSDPTNTSRSSSQYGGHARFTIELEFVQMLANPQYLQHLADKKLLENEEFIAYLEYLQYFREPRYLRYLQYPGPTLRALELLQEERFRKDILSPEVMGRLFQEGLEASNST</sequence>
<dbReference type="GO" id="GO:0016592">
    <property type="term" value="C:mediator complex"/>
    <property type="evidence" value="ECO:0007669"/>
    <property type="project" value="InterPro"/>
</dbReference>
<dbReference type="Gene3D" id="1.10.10.1340">
    <property type="entry name" value="Mediator of RNA polymerase II, submodule Med31 (Soh1)"/>
    <property type="match status" value="1"/>
</dbReference>
<evidence type="ECO:0000256" key="4">
    <source>
        <dbReference type="ARBA" id="ARBA00019660"/>
    </source>
</evidence>
<evidence type="ECO:0000256" key="5">
    <source>
        <dbReference type="ARBA" id="ARBA00023015"/>
    </source>
</evidence>
<comment type="function">
    <text evidence="9 10">Component of the Mediator complex, a coactivator involved in the regulated transcription of nearly all RNA polymerase II-dependent genes. Mediator functions as a bridge to convey information from gene-specific regulatory proteins to the basal RNA polymerase II transcription machinery. Mediator is recruited to promoters by direct interactions with regulatory proteins and serves as a scaffold for the assembly of a functional preinitiation complex with RNA polymerase II and the general transcription factors.</text>
</comment>
<evidence type="ECO:0000256" key="2">
    <source>
        <dbReference type="ARBA" id="ARBA00006378"/>
    </source>
</evidence>
<evidence type="ECO:0000256" key="10">
    <source>
        <dbReference type="RuleBase" id="RU364129"/>
    </source>
</evidence>
<evidence type="ECO:0000256" key="6">
    <source>
        <dbReference type="ARBA" id="ARBA00023159"/>
    </source>
</evidence>
<keyword evidence="8 10" id="KW-0539">Nucleus</keyword>
<evidence type="ECO:0000313" key="12">
    <source>
        <dbReference type="EMBL" id="USW47405.1"/>
    </source>
</evidence>
<dbReference type="GO" id="GO:0006355">
    <property type="term" value="P:regulation of DNA-templated transcription"/>
    <property type="evidence" value="ECO:0007669"/>
    <property type="project" value="InterPro"/>
</dbReference>
<feature type="region of interest" description="Disordered" evidence="11">
    <location>
        <begin position="1"/>
        <end position="20"/>
    </location>
</feature>
<keyword evidence="5 10" id="KW-0805">Transcription regulation</keyword>
<comment type="subunit">
    <text evidence="3 10">Component of the Mediator complex.</text>
</comment>
<proteinExistence type="inferred from homology"/>
<dbReference type="GO" id="GO:0003712">
    <property type="term" value="F:transcription coregulator activity"/>
    <property type="evidence" value="ECO:0007669"/>
    <property type="project" value="InterPro"/>
</dbReference>
<dbReference type="InterPro" id="IPR008831">
    <property type="entry name" value="Mediator_Med31"/>
</dbReference>
<evidence type="ECO:0000313" key="13">
    <source>
        <dbReference type="Proteomes" id="UP001056384"/>
    </source>
</evidence>
<evidence type="ECO:0000256" key="11">
    <source>
        <dbReference type="SAM" id="MobiDB-lite"/>
    </source>
</evidence>
<gene>
    <name evidence="12" type="ORF">Slin15195_G007240</name>
</gene>
<evidence type="ECO:0000256" key="9">
    <source>
        <dbReference type="ARBA" id="ARBA00025687"/>
    </source>
</evidence>
<evidence type="ECO:0000256" key="1">
    <source>
        <dbReference type="ARBA" id="ARBA00004123"/>
    </source>
</evidence>
<dbReference type="OrthoDB" id="10257739at2759"/>
<evidence type="ECO:0000256" key="7">
    <source>
        <dbReference type="ARBA" id="ARBA00023163"/>
    </source>
</evidence>
<keyword evidence="7 10" id="KW-0804">Transcription</keyword>
<evidence type="ECO:0000256" key="3">
    <source>
        <dbReference type="ARBA" id="ARBA00011837"/>
    </source>
</evidence>
<dbReference type="PANTHER" id="PTHR13186">
    <property type="entry name" value="MEDIATOR OF RNA POLYMERASE II TRANSCRIPTION SUBUNIT 31"/>
    <property type="match status" value="1"/>
</dbReference>
<dbReference type="AlphaFoldDB" id="A0A9Q9AE19"/>
<dbReference type="Pfam" id="PF05669">
    <property type="entry name" value="Med31"/>
    <property type="match status" value="1"/>
</dbReference>
<reference evidence="12" key="1">
    <citation type="submission" date="2022-06" db="EMBL/GenBank/DDBJ databases">
        <title>Complete genome sequences of two strains of the flax pathogen Septoria linicola.</title>
        <authorList>
            <person name="Lapalu N."/>
            <person name="Simon A."/>
            <person name="Demenou B."/>
            <person name="Paumier D."/>
            <person name="Guillot M.-P."/>
            <person name="Gout L."/>
            <person name="Valade R."/>
        </authorList>
    </citation>
    <scope>NUCLEOTIDE SEQUENCE</scope>
    <source>
        <strain evidence="12">SE15195</strain>
    </source>
</reference>
<comment type="similarity">
    <text evidence="2 10">Belongs to the Mediator complex subunit 31 family.</text>
</comment>
<keyword evidence="13" id="KW-1185">Reference proteome</keyword>
<protein>
    <recommendedName>
        <fullName evidence="4 10">Mediator of RNA polymerase II transcription subunit 31</fullName>
    </recommendedName>
</protein>